<keyword evidence="3" id="KW-1185">Reference proteome</keyword>
<evidence type="ECO:0000313" key="2">
    <source>
        <dbReference type="EMBL" id="MPC59975.1"/>
    </source>
</evidence>
<feature type="region of interest" description="Disordered" evidence="1">
    <location>
        <begin position="33"/>
        <end position="55"/>
    </location>
</feature>
<evidence type="ECO:0000313" key="3">
    <source>
        <dbReference type="Proteomes" id="UP000324222"/>
    </source>
</evidence>
<sequence>MRECKKYLVFHISSVHNSRESTSSSCQVALVSPSPSPVSHSSRHSTFSVTAERHSRSVLPRNSSLLIPTPHASSPQHLPSTRIKHRLQHQGGPGGRRGGRGGLSEVSRWGSDAAPCGSRVVVPLMNGRRRHLPPLASLPSSITPSLHHSLHLTTAHL</sequence>
<feature type="region of interest" description="Disordered" evidence="1">
    <location>
        <begin position="84"/>
        <end position="110"/>
    </location>
</feature>
<comment type="caution">
    <text evidence="2">The sequence shown here is derived from an EMBL/GenBank/DDBJ whole genome shotgun (WGS) entry which is preliminary data.</text>
</comment>
<evidence type="ECO:0000256" key="1">
    <source>
        <dbReference type="SAM" id="MobiDB-lite"/>
    </source>
</evidence>
<proteinExistence type="predicted"/>
<feature type="compositionally biased region" description="Low complexity" evidence="1">
    <location>
        <begin position="33"/>
        <end position="50"/>
    </location>
</feature>
<gene>
    <name evidence="2" type="ORF">E2C01_054008</name>
</gene>
<protein>
    <submittedName>
        <fullName evidence="2">Uncharacterized protein</fullName>
    </submittedName>
</protein>
<organism evidence="2 3">
    <name type="scientific">Portunus trituberculatus</name>
    <name type="common">Swimming crab</name>
    <name type="synonym">Neptunus trituberculatus</name>
    <dbReference type="NCBI Taxonomy" id="210409"/>
    <lineage>
        <taxon>Eukaryota</taxon>
        <taxon>Metazoa</taxon>
        <taxon>Ecdysozoa</taxon>
        <taxon>Arthropoda</taxon>
        <taxon>Crustacea</taxon>
        <taxon>Multicrustacea</taxon>
        <taxon>Malacostraca</taxon>
        <taxon>Eumalacostraca</taxon>
        <taxon>Eucarida</taxon>
        <taxon>Decapoda</taxon>
        <taxon>Pleocyemata</taxon>
        <taxon>Brachyura</taxon>
        <taxon>Eubrachyura</taxon>
        <taxon>Portunoidea</taxon>
        <taxon>Portunidae</taxon>
        <taxon>Portuninae</taxon>
        <taxon>Portunus</taxon>
    </lineage>
</organism>
<name>A0A5B7GRL4_PORTR</name>
<reference evidence="2 3" key="1">
    <citation type="submission" date="2019-05" db="EMBL/GenBank/DDBJ databases">
        <title>Another draft genome of Portunus trituberculatus and its Hox gene families provides insights of decapod evolution.</title>
        <authorList>
            <person name="Jeong J.-H."/>
            <person name="Song I."/>
            <person name="Kim S."/>
            <person name="Choi T."/>
            <person name="Kim D."/>
            <person name="Ryu S."/>
            <person name="Kim W."/>
        </authorList>
    </citation>
    <scope>NUCLEOTIDE SEQUENCE [LARGE SCALE GENOMIC DNA]</scope>
    <source>
        <tissue evidence="2">Muscle</tissue>
    </source>
</reference>
<dbReference type="EMBL" id="VSRR010017044">
    <property type="protein sequence ID" value="MPC59975.1"/>
    <property type="molecule type" value="Genomic_DNA"/>
</dbReference>
<accession>A0A5B7GRL4</accession>
<dbReference type="Proteomes" id="UP000324222">
    <property type="component" value="Unassembled WGS sequence"/>
</dbReference>
<dbReference type="AlphaFoldDB" id="A0A5B7GRL4"/>
<feature type="region of interest" description="Disordered" evidence="1">
    <location>
        <begin position="60"/>
        <end position="79"/>
    </location>
</feature>
<feature type="compositionally biased region" description="Gly residues" evidence="1">
    <location>
        <begin position="91"/>
        <end position="102"/>
    </location>
</feature>